<evidence type="ECO:0000313" key="7">
    <source>
        <dbReference type="EMBL" id="ADW67713.1"/>
    </source>
</evidence>
<proteinExistence type="predicted"/>
<dbReference type="EMBL" id="CP002480">
    <property type="protein sequence ID" value="ADW67713.1"/>
    <property type="molecule type" value="Genomic_DNA"/>
</dbReference>
<dbReference type="GO" id="GO:0003700">
    <property type="term" value="F:DNA-binding transcription factor activity"/>
    <property type="evidence" value="ECO:0007669"/>
    <property type="project" value="TreeGrafter"/>
</dbReference>
<evidence type="ECO:0000256" key="1">
    <source>
        <dbReference type="ARBA" id="ARBA00023015"/>
    </source>
</evidence>
<keyword evidence="2 4" id="KW-0238">DNA-binding</keyword>
<keyword evidence="3" id="KW-0804">Transcription</keyword>
<gene>
    <name evidence="7" type="ordered locus">AciX9_0642</name>
</gene>
<feature type="region of interest" description="Disordered" evidence="5">
    <location>
        <begin position="1"/>
        <end position="20"/>
    </location>
</feature>
<dbReference type="InterPro" id="IPR050109">
    <property type="entry name" value="HTH-type_TetR-like_transc_reg"/>
</dbReference>
<dbReference type="Pfam" id="PF00440">
    <property type="entry name" value="TetR_N"/>
    <property type="match status" value="1"/>
</dbReference>
<evidence type="ECO:0000256" key="4">
    <source>
        <dbReference type="PROSITE-ProRule" id="PRU00335"/>
    </source>
</evidence>
<dbReference type="Proteomes" id="UP000000343">
    <property type="component" value="Chromosome"/>
</dbReference>
<dbReference type="PANTHER" id="PTHR30055:SF234">
    <property type="entry name" value="HTH-TYPE TRANSCRIPTIONAL REGULATOR BETI"/>
    <property type="match status" value="1"/>
</dbReference>
<evidence type="ECO:0000256" key="5">
    <source>
        <dbReference type="SAM" id="MobiDB-lite"/>
    </source>
</evidence>
<dbReference type="AlphaFoldDB" id="E8WZB1"/>
<evidence type="ECO:0000256" key="3">
    <source>
        <dbReference type="ARBA" id="ARBA00023163"/>
    </source>
</evidence>
<dbReference type="InterPro" id="IPR036271">
    <property type="entry name" value="Tet_transcr_reg_TetR-rel_C_sf"/>
</dbReference>
<organism evidence="8">
    <name type="scientific">Granulicella tundricola (strain ATCC BAA-1859 / DSM 23138 / MP5ACTX9)</name>
    <dbReference type="NCBI Taxonomy" id="1198114"/>
    <lineage>
        <taxon>Bacteria</taxon>
        <taxon>Pseudomonadati</taxon>
        <taxon>Acidobacteriota</taxon>
        <taxon>Terriglobia</taxon>
        <taxon>Terriglobales</taxon>
        <taxon>Acidobacteriaceae</taxon>
        <taxon>Granulicella</taxon>
    </lineage>
</organism>
<dbReference type="GO" id="GO:0000976">
    <property type="term" value="F:transcription cis-regulatory region binding"/>
    <property type="evidence" value="ECO:0007669"/>
    <property type="project" value="TreeGrafter"/>
</dbReference>
<dbReference type="STRING" id="1198114.AciX9_0642"/>
<dbReference type="Gene3D" id="1.10.357.10">
    <property type="entry name" value="Tetracycline Repressor, domain 2"/>
    <property type="match status" value="1"/>
</dbReference>
<dbReference type="PRINTS" id="PR00455">
    <property type="entry name" value="HTHTETR"/>
</dbReference>
<accession>E8WZB1</accession>
<feature type="domain" description="HTH tetR-type" evidence="6">
    <location>
        <begin position="19"/>
        <end position="78"/>
    </location>
</feature>
<dbReference type="PaxDb" id="1198114-AciX9_0642"/>
<dbReference type="eggNOG" id="COG1309">
    <property type="taxonomic scope" value="Bacteria"/>
</dbReference>
<reference evidence="8" key="1">
    <citation type="submission" date="2011-01" db="EMBL/GenBank/DDBJ databases">
        <title>Complete sequence of chromosome of Acidobacterium sp. MP5ACTX9.</title>
        <authorList>
            <consortium name="US DOE Joint Genome Institute"/>
            <person name="Lucas S."/>
            <person name="Copeland A."/>
            <person name="Lapidus A."/>
            <person name="Cheng J.-F."/>
            <person name="Goodwin L."/>
            <person name="Pitluck S."/>
            <person name="Teshima H."/>
            <person name="Detter J.C."/>
            <person name="Han C."/>
            <person name="Tapia R."/>
            <person name="Land M."/>
            <person name="Hauser L."/>
            <person name="Kyrpides N."/>
            <person name="Ivanova N."/>
            <person name="Ovchinnikova G."/>
            <person name="Pagani I."/>
            <person name="Rawat S.R."/>
            <person name="Mannisto M."/>
            <person name="Haggblom M.M."/>
            <person name="Woyke T."/>
        </authorList>
    </citation>
    <scope>NUCLEOTIDE SEQUENCE [LARGE SCALE GENOMIC DNA]</scope>
    <source>
        <strain evidence="8">MP5ACTX9</strain>
    </source>
</reference>
<dbReference type="InterPro" id="IPR049445">
    <property type="entry name" value="TetR_SbtR-like_C"/>
</dbReference>
<evidence type="ECO:0000313" key="8">
    <source>
        <dbReference type="Proteomes" id="UP000000343"/>
    </source>
</evidence>
<protein>
    <submittedName>
        <fullName evidence="7">Regulatory protein TetR</fullName>
    </submittedName>
</protein>
<dbReference type="KEGG" id="acm:AciX9_0642"/>
<keyword evidence="8" id="KW-1185">Reference proteome</keyword>
<feature type="DNA-binding region" description="H-T-H motif" evidence="4">
    <location>
        <begin position="41"/>
        <end position="60"/>
    </location>
</feature>
<dbReference type="InterPro" id="IPR001647">
    <property type="entry name" value="HTH_TetR"/>
</dbReference>
<dbReference type="SUPFAM" id="SSF48498">
    <property type="entry name" value="Tetracyclin repressor-like, C-terminal domain"/>
    <property type="match status" value="1"/>
</dbReference>
<dbReference type="SUPFAM" id="SSF46689">
    <property type="entry name" value="Homeodomain-like"/>
    <property type="match status" value="1"/>
</dbReference>
<dbReference type="HOGENOM" id="CLU_069356_17_1_0"/>
<dbReference type="PANTHER" id="PTHR30055">
    <property type="entry name" value="HTH-TYPE TRANSCRIPTIONAL REGULATOR RUTR"/>
    <property type="match status" value="1"/>
</dbReference>
<keyword evidence="1" id="KW-0805">Transcription regulation</keyword>
<dbReference type="PROSITE" id="PS50977">
    <property type="entry name" value="HTH_TETR_2"/>
    <property type="match status" value="1"/>
</dbReference>
<evidence type="ECO:0000259" key="6">
    <source>
        <dbReference type="PROSITE" id="PS50977"/>
    </source>
</evidence>
<evidence type="ECO:0000256" key="2">
    <source>
        <dbReference type="ARBA" id="ARBA00023125"/>
    </source>
</evidence>
<dbReference type="OrthoDB" id="2720430at2"/>
<sequence>MPKMSSPLALPRKPRADAERNRERILEVAKDVFTRDGAAASLDEIARQSSIGNATLYRHFPTREDLIEAVYRTEVEKLAAAEQRFAAIMPPLEALRAWMLLFIDHVAEKKLIIPAMDTVPGGSLRLIEGARSTIHNAFLNAVQRAIASGDLRSDTNPDDLIRALIGVFHTTASPGWESSARRLVDILIAGSRSTSERSIAWISSPSALPEK</sequence>
<dbReference type="InterPro" id="IPR009057">
    <property type="entry name" value="Homeodomain-like_sf"/>
</dbReference>
<dbReference type="Pfam" id="PF21597">
    <property type="entry name" value="TetR_C_43"/>
    <property type="match status" value="1"/>
</dbReference>
<name>E8WZB1_GRATM</name>